<dbReference type="InterPro" id="IPR013094">
    <property type="entry name" value="AB_hydrolase_3"/>
</dbReference>
<dbReference type="InterPro" id="IPR029058">
    <property type="entry name" value="AB_hydrolase_fold"/>
</dbReference>
<evidence type="ECO:0000256" key="2">
    <source>
        <dbReference type="ARBA" id="ARBA00022801"/>
    </source>
</evidence>
<dbReference type="PROSITE" id="PS01173">
    <property type="entry name" value="LIPASE_GDXG_HIS"/>
    <property type="match status" value="1"/>
</dbReference>
<dbReference type="Gene3D" id="3.40.50.1820">
    <property type="entry name" value="alpha/beta hydrolase"/>
    <property type="match status" value="1"/>
</dbReference>
<dbReference type="FunFam" id="3.40.50.1820:FF:000089">
    <property type="entry name" value="Alpha/beta hydrolase"/>
    <property type="match status" value="1"/>
</dbReference>
<evidence type="ECO:0000313" key="5">
    <source>
        <dbReference type="EMBL" id="OJF99740.1"/>
    </source>
</evidence>
<comment type="caution">
    <text evidence="5">The sequence shown here is derived from an EMBL/GenBank/DDBJ whole genome shotgun (WGS) entry which is preliminary data.</text>
</comment>
<dbReference type="GO" id="GO:0016787">
    <property type="term" value="F:hydrolase activity"/>
    <property type="evidence" value="ECO:0007669"/>
    <property type="project" value="UniProtKB-KW"/>
</dbReference>
<evidence type="ECO:0000256" key="3">
    <source>
        <dbReference type="PROSITE-ProRule" id="PRU10038"/>
    </source>
</evidence>
<name>A0A657LXT9_9HYPH</name>
<dbReference type="SUPFAM" id="SSF53474">
    <property type="entry name" value="alpha/beta-Hydrolases"/>
    <property type="match status" value="1"/>
</dbReference>
<dbReference type="InterPro" id="IPR033140">
    <property type="entry name" value="Lipase_GDXG_put_SER_AS"/>
</dbReference>
<sequence length="316" mass="33973">MAEMDVGARRVLELGAEQVPRPFETGSPQRARADYDATCPTLQGDREAVATIEDRHIDGPNGAITLRVYRGIGAPERNGPGLLYLHGGGWVIGNLESHDEICRWFANRAACTVICPDYRLAPEHRFPEGLTDCVASLAFMASSAADLGLDPSRLAVAGDSAGGNLAAVLALMSGAGQVPPIAAQLLLYPNTDAAQTAESYRRFSTGFGLTAATMQWFRDHYIRDAADIADWRVSPLRAERLEGAPPAFIAIAGLDILADEGVAYADRLRTHGVPVVLRHWTDQIHGFVSMGRYIPAARQAVEEAVAAWHGFEQGDG</sequence>
<dbReference type="PROSITE" id="PS01174">
    <property type="entry name" value="LIPASE_GDXG_SER"/>
    <property type="match status" value="1"/>
</dbReference>
<dbReference type="Pfam" id="PF07859">
    <property type="entry name" value="Abhydrolase_3"/>
    <property type="match status" value="1"/>
</dbReference>
<evidence type="ECO:0000259" key="4">
    <source>
        <dbReference type="Pfam" id="PF07859"/>
    </source>
</evidence>
<dbReference type="PANTHER" id="PTHR48081:SF8">
    <property type="entry name" value="ALPHA_BETA HYDROLASE FOLD-3 DOMAIN-CONTAINING PROTEIN-RELATED"/>
    <property type="match status" value="1"/>
</dbReference>
<keyword evidence="6" id="KW-1185">Reference proteome</keyword>
<dbReference type="PANTHER" id="PTHR48081">
    <property type="entry name" value="AB HYDROLASE SUPERFAMILY PROTEIN C4A8.06C"/>
    <property type="match status" value="1"/>
</dbReference>
<dbReference type="InterPro" id="IPR050300">
    <property type="entry name" value="GDXG_lipolytic_enzyme"/>
</dbReference>
<dbReference type="EMBL" id="LSRP01000057">
    <property type="protein sequence ID" value="OJF99740.1"/>
    <property type="molecule type" value="Genomic_DNA"/>
</dbReference>
<comment type="similarity">
    <text evidence="1">Belongs to the 'GDXG' lipolytic enzyme family.</text>
</comment>
<evidence type="ECO:0000256" key="1">
    <source>
        <dbReference type="ARBA" id="ARBA00010515"/>
    </source>
</evidence>
<gene>
    <name evidence="5" type="ORF">AX760_11820</name>
</gene>
<dbReference type="RefSeq" id="WP_071831894.1">
    <property type="nucleotide sequence ID" value="NZ_LSRP01000057.1"/>
</dbReference>
<feature type="active site" evidence="3">
    <location>
        <position position="160"/>
    </location>
</feature>
<proteinExistence type="inferred from homology"/>
<organism evidence="5 6">
    <name type="scientific">Pararhizobium antarcticum</name>
    <dbReference type="NCBI Taxonomy" id="1798805"/>
    <lineage>
        <taxon>Bacteria</taxon>
        <taxon>Pseudomonadati</taxon>
        <taxon>Pseudomonadota</taxon>
        <taxon>Alphaproteobacteria</taxon>
        <taxon>Hyphomicrobiales</taxon>
        <taxon>Rhizobiaceae</taxon>
        <taxon>Rhizobium/Agrobacterium group</taxon>
        <taxon>Pararhizobium</taxon>
    </lineage>
</organism>
<feature type="domain" description="Alpha/beta hydrolase fold-3" evidence="4">
    <location>
        <begin position="82"/>
        <end position="288"/>
    </location>
</feature>
<protein>
    <submittedName>
        <fullName evidence="5">Lipase</fullName>
    </submittedName>
</protein>
<dbReference type="AlphaFoldDB" id="A0A657LXT9"/>
<dbReference type="InterPro" id="IPR002168">
    <property type="entry name" value="Lipase_GDXG_HIS_AS"/>
</dbReference>
<dbReference type="OrthoDB" id="9806180at2"/>
<keyword evidence="2" id="KW-0378">Hydrolase</keyword>
<reference evidence="5 6" key="1">
    <citation type="submission" date="2016-02" db="EMBL/GenBank/DDBJ databases">
        <title>Genome sequencing of a beta-galactosidase producing bacteria Rhizobium sp. 59.</title>
        <authorList>
            <person name="Wang D."/>
            <person name="Kot W."/>
            <person name="Qin Y."/>
            <person name="Hansen L."/>
            <person name="Naqvi K."/>
            <person name="Rensing C."/>
        </authorList>
    </citation>
    <scope>NUCLEOTIDE SEQUENCE [LARGE SCALE GENOMIC DNA]</scope>
    <source>
        <strain evidence="5 6">59</strain>
    </source>
</reference>
<dbReference type="Proteomes" id="UP000182661">
    <property type="component" value="Unassembled WGS sequence"/>
</dbReference>
<accession>A0A657LXT9</accession>
<evidence type="ECO:0000313" key="6">
    <source>
        <dbReference type="Proteomes" id="UP000182661"/>
    </source>
</evidence>